<name>A0A6J5PCZ8_9CAUD</name>
<evidence type="ECO:0000313" key="1">
    <source>
        <dbReference type="EMBL" id="CAB4165434.1"/>
    </source>
</evidence>
<organism evidence="1">
    <name type="scientific">uncultured Caudovirales phage</name>
    <dbReference type="NCBI Taxonomy" id="2100421"/>
    <lineage>
        <taxon>Viruses</taxon>
        <taxon>Duplodnaviria</taxon>
        <taxon>Heunggongvirae</taxon>
        <taxon>Uroviricota</taxon>
        <taxon>Caudoviricetes</taxon>
        <taxon>Peduoviridae</taxon>
        <taxon>Maltschvirus</taxon>
        <taxon>Maltschvirus maltsch</taxon>
    </lineage>
</organism>
<evidence type="ECO:0000313" key="2">
    <source>
        <dbReference type="EMBL" id="CAB4218345.1"/>
    </source>
</evidence>
<gene>
    <name evidence="2" type="ORF">UFOVP1603_27</name>
    <name evidence="1" type="ORF">UFOVP833_61</name>
</gene>
<dbReference type="EMBL" id="LR796770">
    <property type="protein sequence ID" value="CAB4165434.1"/>
    <property type="molecule type" value="Genomic_DNA"/>
</dbReference>
<proteinExistence type="predicted"/>
<accession>A0A6J5PCZ8</accession>
<protein>
    <submittedName>
        <fullName evidence="1">Uncharacterized protein</fullName>
    </submittedName>
</protein>
<sequence>MASQWISVTDTLGYPQPGIVYDTNKGLPIGATAKFRDIGTTYLGEGDFIWLPGAASTVLGDWCTYTTSDGTANTGSTTRWAGTANLPYPLAVATCASIASTWAWYQRAGSAICNTNGTIAAGNGAAWQATATVQAAAVATKNVEGAIAQSANGVPATNQAIYLLSYPSSQTAV</sequence>
<reference evidence="1" key="1">
    <citation type="submission" date="2020-04" db="EMBL/GenBank/DDBJ databases">
        <authorList>
            <person name="Chiriac C."/>
            <person name="Salcher M."/>
            <person name="Ghai R."/>
            <person name="Kavagutti S V."/>
        </authorList>
    </citation>
    <scope>NUCLEOTIDE SEQUENCE</scope>
</reference>
<dbReference type="EMBL" id="LR797475">
    <property type="protein sequence ID" value="CAB4218345.1"/>
    <property type="molecule type" value="Genomic_DNA"/>
</dbReference>